<comment type="caution">
    <text evidence="5">The sequence shown here is derived from an EMBL/GenBank/DDBJ whole genome shotgun (WGS) entry which is preliminary data.</text>
</comment>
<dbReference type="GO" id="GO:0046854">
    <property type="term" value="P:phosphatidylinositol phosphate biosynthetic process"/>
    <property type="evidence" value="ECO:0007669"/>
    <property type="project" value="TreeGrafter"/>
</dbReference>
<dbReference type="SMART" id="SM00252">
    <property type="entry name" value="SH2"/>
    <property type="match status" value="1"/>
</dbReference>
<keyword evidence="1 2" id="KW-0727">SH2 domain</keyword>
<dbReference type="STRING" id="6182.A0A4Z2DKH3"/>
<evidence type="ECO:0000259" key="4">
    <source>
        <dbReference type="PROSITE" id="PS50001"/>
    </source>
</evidence>
<dbReference type="PANTHER" id="PTHR10155">
    <property type="entry name" value="PHOSPHATIDYLINOSITOL 3-KINASE REGULATORY SUBUNIT"/>
    <property type="match status" value="1"/>
</dbReference>
<dbReference type="InterPro" id="IPR036860">
    <property type="entry name" value="SH2_dom_sf"/>
</dbReference>
<evidence type="ECO:0000313" key="5">
    <source>
        <dbReference type="EMBL" id="TNN16907.1"/>
    </source>
</evidence>
<dbReference type="EMBL" id="SKCS01000101">
    <property type="protein sequence ID" value="TNN16907.1"/>
    <property type="molecule type" value="Genomic_DNA"/>
</dbReference>
<proteinExistence type="predicted"/>
<gene>
    <name evidence="5" type="ORF">EWB00_000051</name>
</gene>
<dbReference type="Proteomes" id="UP000311919">
    <property type="component" value="Unassembled WGS sequence"/>
</dbReference>
<dbReference type="Pfam" id="PF00017">
    <property type="entry name" value="SH2"/>
    <property type="match status" value="1"/>
</dbReference>
<feature type="compositionally biased region" description="Polar residues" evidence="3">
    <location>
        <begin position="1"/>
        <end position="11"/>
    </location>
</feature>
<evidence type="ECO:0000313" key="6">
    <source>
        <dbReference type="Proteomes" id="UP000311919"/>
    </source>
</evidence>
<evidence type="ECO:0000256" key="2">
    <source>
        <dbReference type="PROSITE-ProRule" id="PRU00191"/>
    </source>
</evidence>
<dbReference type="AlphaFoldDB" id="A0A4Z2DKH3"/>
<name>A0A4Z2DKH3_SCHJA</name>
<sequence length="237" mass="27184">MDKTNEYTGRFQSDKHEPSESVASYPISEVRPTVDTPPNPSSIAANKKDLENQEWYWGDITQEEVRELMAGLESGYFLVRDASSCSSGAFTLVVRWCGANKLNRIYHRGDYFGFTDLPYPSCRLVSKLIEFCRVHPLTLTSYSNLKLIWPVSRYHKCFHDGVFACFLTESRLISELKSKGAEISHLDKCIADLELQSKNAIESKEEAVRLIKAYKNLHKWLQTSLSQLNDFSYPHEK</sequence>
<dbReference type="InterPro" id="IPR000980">
    <property type="entry name" value="SH2"/>
</dbReference>
<dbReference type="OrthoDB" id="3175255at2759"/>
<organism evidence="5 6">
    <name type="scientific">Schistosoma japonicum</name>
    <name type="common">Blood fluke</name>
    <dbReference type="NCBI Taxonomy" id="6182"/>
    <lineage>
        <taxon>Eukaryota</taxon>
        <taxon>Metazoa</taxon>
        <taxon>Spiralia</taxon>
        <taxon>Lophotrochozoa</taxon>
        <taxon>Platyhelminthes</taxon>
        <taxon>Trematoda</taxon>
        <taxon>Digenea</taxon>
        <taxon>Strigeidida</taxon>
        <taxon>Schistosomatoidea</taxon>
        <taxon>Schistosomatidae</taxon>
        <taxon>Schistosoma</taxon>
    </lineage>
</organism>
<evidence type="ECO:0000256" key="1">
    <source>
        <dbReference type="ARBA" id="ARBA00022999"/>
    </source>
</evidence>
<reference evidence="5 6" key="1">
    <citation type="submission" date="2019-03" db="EMBL/GenBank/DDBJ databases">
        <title>An improved genome assembly of the fluke Schistosoma japonicum.</title>
        <authorList>
            <person name="Hu W."/>
            <person name="Luo F."/>
            <person name="Yin M."/>
            <person name="Mo X."/>
            <person name="Sun C."/>
            <person name="Wu Q."/>
            <person name="Zhu B."/>
            <person name="Xiang M."/>
            <person name="Wang J."/>
            <person name="Wang Y."/>
            <person name="Zhang T."/>
            <person name="Xu B."/>
            <person name="Zheng H."/>
            <person name="Feng Z."/>
        </authorList>
    </citation>
    <scope>NUCLEOTIDE SEQUENCE [LARGE SCALE GENOMIC DNA]</scope>
    <source>
        <strain evidence="5">HuSjv2</strain>
        <tissue evidence="5">Worms</tissue>
    </source>
</reference>
<protein>
    <submittedName>
        <fullName evidence="5">Phosphatidylinositol 3-kinase regulatory subunit gamma</fullName>
    </submittedName>
</protein>
<accession>A0A4Z2DKH3</accession>
<dbReference type="GO" id="GO:0046935">
    <property type="term" value="F:1-phosphatidylinositol-3-kinase regulator activity"/>
    <property type="evidence" value="ECO:0007669"/>
    <property type="project" value="TreeGrafter"/>
</dbReference>
<dbReference type="PANTHER" id="PTHR10155:SF10">
    <property type="entry name" value="PI3K21B, ISOFORM B"/>
    <property type="match status" value="1"/>
</dbReference>
<evidence type="ECO:0000256" key="3">
    <source>
        <dbReference type="SAM" id="MobiDB-lite"/>
    </source>
</evidence>
<keyword evidence="6" id="KW-1185">Reference proteome</keyword>
<dbReference type="GO" id="GO:0008286">
    <property type="term" value="P:insulin receptor signaling pathway"/>
    <property type="evidence" value="ECO:0007669"/>
    <property type="project" value="TreeGrafter"/>
</dbReference>
<dbReference type="SUPFAM" id="SSF55550">
    <property type="entry name" value="SH2 domain"/>
    <property type="match status" value="1"/>
</dbReference>
<dbReference type="PROSITE" id="PS50001">
    <property type="entry name" value="SH2"/>
    <property type="match status" value="1"/>
</dbReference>
<dbReference type="GO" id="GO:0005942">
    <property type="term" value="C:phosphatidylinositol 3-kinase complex"/>
    <property type="evidence" value="ECO:0007669"/>
    <property type="project" value="TreeGrafter"/>
</dbReference>
<feature type="domain" description="SH2" evidence="4">
    <location>
        <begin position="55"/>
        <end position="151"/>
    </location>
</feature>
<dbReference type="Gene3D" id="3.30.505.10">
    <property type="entry name" value="SH2 domain"/>
    <property type="match status" value="1"/>
</dbReference>
<feature type="region of interest" description="Disordered" evidence="3">
    <location>
        <begin position="1"/>
        <end position="45"/>
    </location>
</feature>